<dbReference type="OrthoDB" id="26872at2"/>
<evidence type="ECO:0000259" key="2">
    <source>
        <dbReference type="Pfam" id="PF03713"/>
    </source>
</evidence>
<reference evidence="3 4" key="1">
    <citation type="journal article" date="2010" name="Stand. Genomic Sci.">
        <title>Complete genome sequence of Segniliparus rotundus type strain (CDC 1076).</title>
        <authorList>
            <person name="Sikorski J."/>
            <person name="Lapidus A."/>
            <person name="Copeland A."/>
            <person name="Misra M."/>
            <person name="Glavina Del Rio T."/>
            <person name="Nolan M."/>
            <person name="Lucas S."/>
            <person name="Chen F."/>
            <person name="Tice H."/>
            <person name="Cheng J.F."/>
            <person name="Jando M."/>
            <person name="Schneider S."/>
            <person name="Bruce D."/>
            <person name="Goodwin L."/>
            <person name="Pitluck S."/>
            <person name="Liolios K."/>
            <person name="Mikhailova N."/>
            <person name="Pati A."/>
            <person name="Ivanova N."/>
            <person name="Mavromatis K."/>
            <person name="Chen A."/>
            <person name="Palaniappan K."/>
            <person name="Chertkov O."/>
            <person name="Land M."/>
            <person name="Hauser L."/>
            <person name="Chang Y.J."/>
            <person name="Jeffries C.D."/>
            <person name="Brettin T."/>
            <person name="Detter J.C."/>
            <person name="Han C."/>
            <person name="Rohde M."/>
            <person name="Goker M."/>
            <person name="Bristow J."/>
            <person name="Eisen J.A."/>
            <person name="Markowitz V."/>
            <person name="Hugenholtz P."/>
            <person name="Kyrpides N.C."/>
            <person name="Klenk H.P."/>
        </authorList>
    </citation>
    <scope>NUCLEOTIDE SEQUENCE [LARGE SCALE GENOMIC DNA]</scope>
    <source>
        <strain evidence="4">ATCC BAA-972 / CDC 1076 / CIP 108378 / DSM 44985 / JCM 13578</strain>
    </source>
</reference>
<feature type="signal peptide" evidence="1">
    <location>
        <begin position="1"/>
        <end position="24"/>
    </location>
</feature>
<keyword evidence="4" id="KW-1185">Reference proteome</keyword>
<dbReference type="Gene3D" id="1.20.1260.10">
    <property type="match status" value="1"/>
</dbReference>
<dbReference type="Pfam" id="PF03713">
    <property type="entry name" value="DUF305"/>
    <property type="match status" value="1"/>
</dbReference>
<keyword evidence="1" id="KW-0732">Signal</keyword>
<protein>
    <recommendedName>
        <fullName evidence="2">DUF305 domain-containing protein</fullName>
    </recommendedName>
</protein>
<evidence type="ECO:0000313" key="4">
    <source>
        <dbReference type="Proteomes" id="UP000002247"/>
    </source>
</evidence>
<sequence>MRNVHSPFGFAALAALALSSTACSGSQPASQPSTAQAAQHNQSDVDFVAAMAQHHQQALDLAELVPDRSQNDEVKALAARIRDEQAPEIDQFRALEKEFGASTPASTPMPDASPGAMAGMDMGGAAGMVPENDVEQLRNLSGLKFDTRWIGLMAEHHDGAVKMAQNEIAKGQSPEAKRIAQNIVAAQTAEVAELGALLQQISAEK</sequence>
<evidence type="ECO:0000313" key="3">
    <source>
        <dbReference type="EMBL" id="ADG98978.1"/>
    </source>
</evidence>
<dbReference type="InterPro" id="IPR005183">
    <property type="entry name" value="DUF305_CopM-like"/>
</dbReference>
<dbReference type="Proteomes" id="UP000002247">
    <property type="component" value="Chromosome"/>
</dbReference>
<feature type="domain" description="DUF305" evidence="2">
    <location>
        <begin position="44"/>
        <end position="197"/>
    </location>
</feature>
<feature type="chain" id="PRO_5038856719" description="DUF305 domain-containing protein" evidence="1">
    <location>
        <begin position="25"/>
        <end position="205"/>
    </location>
</feature>
<proteinExistence type="predicted"/>
<dbReference type="InterPro" id="IPR012347">
    <property type="entry name" value="Ferritin-like"/>
</dbReference>
<dbReference type="EMBL" id="CP001958">
    <property type="protein sequence ID" value="ADG98978.1"/>
    <property type="molecule type" value="Genomic_DNA"/>
</dbReference>
<dbReference type="PROSITE" id="PS51257">
    <property type="entry name" value="PROKAR_LIPOPROTEIN"/>
    <property type="match status" value="1"/>
</dbReference>
<accession>D6ZBM6</accession>
<dbReference type="PANTHER" id="PTHR36933:SF1">
    <property type="entry name" value="SLL0788 PROTEIN"/>
    <property type="match status" value="1"/>
</dbReference>
<dbReference type="STRING" id="640132.Srot_2541"/>
<gene>
    <name evidence="3" type="ordered locus">Srot_2541</name>
</gene>
<dbReference type="RefSeq" id="WP_013139427.1">
    <property type="nucleotide sequence ID" value="NC_014168.1"/>
</dbReference>
<dbReference type="eggNOG" id="COG3544">
    <property type="taxonomic scope" value="Bacteria"/>
</dbReference>
<dbReference type="KEGG" id="srt:Srot_2541"/>
<name>D6ZBM6_SEGRD</name>
<dbReference type="PANTHER" id="PTHR36933">
    <property type="entry name" value="SLL0788 PROTEIN"/>
    <property type="match status" value="1"/>
</dbReference>
<dbReference type="HOGENOM" id="CLU_074343_1_1_11"/>
<evidence type="ECO:0000256" key="1">
    <source>
        <dbReference type="SAM" id="SignalP"/>
    </source>
</evidence>
<organism evidence="3 4">
    <name type="scientific">Segniliparus rotundus (strain ATCC BAA-972 / CDC 1076 / CIP 108378 / DSM 44985 / JCM 13578)</name>
    <dbReference type="NCBI Taxonomy" id="640132"/>
    <lineage>
        <taxon>Bacteria</taxon>
        <taxon>Bacillati</taxon>
        <taxon>Actinomycetota</taxon>
        <taxon>Actinomycetes</taxon>
        <taxon>Mycobacteriales</taxon>
        <taxon>Segniliparaceae</taxon>
        <taxon>Segniliparus</taxon>
    </lineage>
</organism>
<dbReference type="AlphaFoldDB" id="D6ZBM6"/>